<name>A0A448WAI1_9PLAT</name>
<dbReference type="EMBL" id="CAAALY010000934">
    <property type="protein sequence ID" value="VEL07058.1"/>
    <property type="molecule type" value="Genomic_DNA"/>
</dbReference>
<feature type="compositionally biased region" description="Polar residues" evidence="1">
    <location>
        <begin position="322"/>
        <end position="342"/>
    </location>
</feature>
<feature type="region of interest" description="Disordered" evidence="1">
    <location>
        <begin position="196"/>
        <end position="225"/>
    </location>
</feature>
<evidence type="ECO:0000313" key="3">
    <source>
        <dbReference type="Proteomes" id="UP000784294"/>
    </source>
</evidence>
<reference evidence="2" key="1">
    <citation type="submission" date="2018-11" db="EMBL/GenBank/DDBJ databases">
        <authorList>
            <consortium name="Pathogen Informatics"/>
        </authorList>
    </citation>
    <scope>NUCLEOTIDE SEQUENCE</scope>
</reference>
<dbReference type="AlphaFoldDB" id="A0A448WAI1"/>
<protein>
    <submittedName>
        <fullName evidence="2">Uncharacterized protein</fullName>
    </submittedName>
</protein>
<organism evidence="2 3">
    <name type="scientific">Protopolystoma xenopodis</name>
    <dbReference type="NCBI Taxonomy" id="117903"/>
    <lineage>
        <taxon>Eukaryota</taxon>
        <taxon>Metazoa</taxon>
        <taxon>Spiralia</taxon>
        <taxon>Lophotrochozoa</taxon>
        <taxon>Platyhelminthes</taxon>
        <taxon>Monogenea</taxon>
        <taxon>Polyopisthocotylea</taxon>
        <taxon>Polystomatidea</taxon>
        <taxon>Polystomatidae</taxon>
        <taxon>Protopolystoma</taxon>
    </lineage>
</organism>
<proteinExistence type="predicted"/>
<accession>A0A448WAI1</accession>
<evidence type="ECO:0000256" key="1">
    <source>
        <dbReference type="SAM" id="MobiDB-lite"/>
    </source>
</evidence>
<feature type="compositionally biased region" description="Acidic residues" evidence="1">
    <location>
        <begin position="199"/>
        <end position="222"/>
    </location>
</feature>
<sequence length="453" mass="49975">MLATSSTEFNSSLISAILSLTGAEGRNVLSQRLDDTSQPGLRRHFNYDIGEHYQNYWAQRQQREQQPGLDEAFSGEDARRSFNDSFNQARNSSSQAFLLDVTTGTVAEFEGTRASAEVRMETSTGVGAKLKFSIQEILGQNKASELPLLRMEEVTPSSEVSDGCGYLLNGSTTGQATGGHSMADSSSAISSCSSCYRQEEEEEVEGDDEHMEEEEKEEEEEEEVKKKAKRAVIMGKKQMRFSLAKRHQDPGTTTLASSLVTLQPREGEVLPSGPFQIGKRALSTCRLERRSMKLASWENRSRVRQAVGRRAELKRYEEDGQSESPFQQKSEGSEHSSVGGQLTSSSGTGACIYAANIPAKAAAQMTMTTCLASTETIPRRGSRRVEEIEFTVPSAGQEAHQEEICTSLELKVPPSQALVRQTESGIDEYSSLFWKFLGSIDVVSLTVHRYIQN</sequence>
<gene>
    <name evidence="2" type="ORF">PXEA_LOCUS498</name>
</gene>
<comment type="caution">
    <text evidence="2">The sequence shown here is derived from an EMBL/GenBank/DDBJ whole genome shotgun (WGS) entry which is preliminary data.</text>
</comment>
<keyword evidence="3" id="KW-1185">Reference proteome</keyword>
<evidence type="ECO:0000313" key="2">
    <source>
        <dbReference type="EMBL" id="VEL07058.1"/>
    </source>
</evidence>
<dbReference type="Proteomes" id="UP000784294">
    <property type="component" value="Unassembled WGS sequence"/>
</dbReference>
<feature type="region of interest" description="Disordered" evidence="1">
    <location>
        <begin position="314"/>
        <end position="342"/>
    </location>
</feature>